<evidence type="ECO:0000313" key="2">
    <source>
        <dbReference type="Proteomes" id="UP000215459"/>
    </source>
</evidence>
<evidence type="ECO:0000313" key="1">
    <source>
        <dbReference type="EMBL" id="OYD08584.1"/>
    </source>
</evidence>
<gene>
    <name evidence="1" type="ORF">CHM34_07100</name>
</gene>
<accession>A0A235B8G8</accession>
<name>A0A235B8G8_9BACL</name>
<dbReference type="AlphaFoldDB" id="A0A235B8G8"/>
<sequence>MTRETKPKAYDWKARDISDWNTTTVRAYLKARHEEELSIPYVPKNFKVELGQISHMIKNYGPGTTKAFIDECFRSYTPTPKYPGLSFWFMFTYMKSAVLPRVLEKAVNEERNRRAKAHIPKVENVDDWL</sequence>
<keyword evidence="2" id="KW-1185">Reference proteome</keyword>
<proteinExistence type="predicted"/>
<dbReference type="EMBL" id="NOWF01000003">
    <property type="protein sequence ID" value="OYD08584.1"/>
    <property type="molecule type" value="Genomic_DNA"/>
</dbReference>
<protein>
    <submittedName>
        <fullName evidence="1">Uncharacterized protein</fullName>
    </submittedName>
</protein>
<organism evidence="1 2">
    <name type="scientific">Paludifilum halophilum</name>
    <dbReference type="NCBI Taxonomy" id="1642702"/>
    <lineage>
        <taxon>Bacteria</taxon>
        <taxon>Bacillati</taxon>
        <taxon>Bacillota</taxon>
        <taxon>Bacilli</taxon>
        <taxon>Bacillales</taxon>
        <taxon>Thermoactinomycetaceae</taxon>
        <taxon>Paludifilum</taxon>
    </lineage>
</organism>
<dbReference type="OrthoDB" id="2610578at2"/>
<dbReference type="RefSeq" id="WP_094263889.1">
    <property type="nucleotide sequence ID" value="NZ_NOWF01000003.1"/>
</dbReference>
<dbReference type="Proteomes" id="UP000215459">
    <property type="component" value="Unassembled WGS sequence"/>
</dbReference>
<reference evidence="1 2" key="1">
    <citation type="submission" date="2017-07" db="EMBL/GenBank/DDBJ databases">
        <title>The genome sequence of Paludifilum halophilum highlights mechanisms for microbial adaptation to high salt environemnts.</title>
        <authorList>
            <person name="Belbahri L."/>
        </authorList>
    </citation>
    <scope>NUCLEOTIDE SEQUENCE [LARGE SCALE GENOMIC DNA]</scope>
    <source>
        <strain evidence="1 2">DSM 102817</strain>
    </source>
</reference>
<comment type="caution">
    <text evidence="1">The sequence shown here is derived from an EMBL/GenBank/DDBJ whole genome shotgun (WGS) entry which is preliminary data.</text>
</comment>